<feature type="compositionally biased region" description="Basic residues" evidence="1">
    <location>
        <begin position="1"/>
        <end position="11"/>
    </location>
</feature>
<dbReference type="Proteomes" id="UP000272025">
    <property type="component" value="Unassembled WGS sequence"/>
</dbReference>
<dbReference type="AlphaFoldDB" id="A0A3N2PYT3"/>
<sequence>MANGKWQRHKRDKADDKGRGQKARAEADNNGERKLDTKYVVPCQCQCQCQCQYLTGEPLPVDALGTGHWTKRSTINDQRSADPDPDPARPSQDTLSKAETTKVLWTVAFSGGSRYLSPNRLTTVESWAKACGGIYPLQTLSVAALPGQTKPKVGKRIDSERSRVTCPVLSCQERERPADSTSTALVAPCVILIPSPNVAVLVDSQSANCLLVEEPSSHRERRRISGPRATGL</sequence>
<proteinExistence type="predicted"/>
<keyword evidence="3" id="KW-1185">Reference proteome</keyword>
<dbReference type="EMBL" id="ML119053">
    <property type="protein sequence ID" value="ROT39654.1"/>
    <property type="molecule type" value="Genomic_DNA"/>
</dbReference>
<feature type="region of interest" description="Disordered" evidence="1">
    <location>
        <begin position="1"/>
        <end position="33"/>
    </location>
</feature>
<dbReference type="RefSeq" id="XP_028467460.1">
    <property type="nucleotide sequence ID" value="XM_028614062.1"/>
</dbReference>
<feature type="compositionally biased region" description="Basic and acidic residues" evidence="1">
    <location>
        <begin position="12"/>
        <end position="33"/>
    </location>
</feature>
<dbReference type="GeneID" id="39582540"/>
<name>A0A3N2PYT3_SODAK</name>
<gene>
    <name evidence="2" type="ORF">SODALDRAFT_358067</name>
</gene>
<protein>
    <submittedName>
        <fullName evidence="2">Uncharacterized protein</fullName>
    </submittedName>
</protein>
<evidence type="ECO:0000256" key="1">
    <source>
        <dbReference type="SAM" id="MobiDB-lite"/>
    </source>
</evidence>
<accession>A0A3N2PYT3</accession>
<feature type="region of interest" description="Disordered" evidence="1">
    <location>
        <begin position="73"/>
        <end position="97"/>
    </location>
</feature>
<evidence type="ECO:0000313" key="2">
    <source>
        <dbReference type="EMBL" id="ROT39654.1"/>
    </source>
</evidence>
<organism evidence="2 3">
    <name type="scientific">Sodiomyces alkalinus (strain CBS 110278 / VKM F-3762 / F11)</name>
    <name type="common">Alkaliphilic filamentous fungus</name>
    <dbReference type="NCBI Taxonomy" id="1314773"/>
    <lineage>
        <taxon>Eukaryota</taxon>
        <taxon>Fungi</taxon>
        <taxon>Dikarya</taxon>
        <taxon>Ascomycota</taxon>
        <taxon>Pezizomycotina</taxon>
        <taxon>Sordariomycetes</taxon>
        <taxon>Hypocreomycetidae</taxon>
        <taxon>Glomerellales</taxon>
        <taxon>Plectosphaerellaceae</taxon>
        <taxon>Sodiomyces</taxon>
    </lineage>
</organism>
<evidence type="ECO:0000313" key="3">
    <source>
        <dbReference type="Proteomes" id="UP000272025"/>
    </source>
</evidence>
<reference evidence="2 3" key="1">
    <citation type="journal article" date="2018" name="Mol. Ecol.">
        <title>The obligate alkalophilic soda-lake fungus Sodiomyces alkalinus has shifted to a protein diet.</title>
        <authorList>
            <person name="Grum-Grzhimaylo A.A."/>
            <person name="Falkoski D.L."/>
            <person name="van den Heuvel J."/>
            <person name="Valero-Jimenez C.A."/>
            <person name="Min B."/>
            <person name="Choi I.G."/>
            <person name="Lipzen A."/>
            <person name="Daum C.G."/>
            <person name="Aanen D.K."/>
            <person name="Tsang A."/>
            <person name="Henrissat B."/>
            <person name="Bilanenko E.N."/>
            <person name="de Vries R.P."/>
            <person name="van Kan J.A.L."/>
            <person name="Grigoriev I.V."/>
            <person name="Debets A.J.M."/>
        </authorList>
    </citation>
    <scope>NUCLEOTIDE SEQUENCE [LARGE SCALE GENOMIC DNA]</scope>
    <source>
        <strain evidence="2 3">F11</strain>
    </source>
</reference>